<dbReference type="Gene3D" id="1.10.1380.10">
    <property type="entry name" value="Neutral endopeptidase , domain2"/>
    <property type="match status" value="1"/>
</dbReference>
<dbReference type="GO" id="GO:0016485">
    <property type="term" value="P:protein processing"/>
    <property type="evidence" value="ECO:0007669"/>
    <property type="project" value="TreeGrafter"/>
</dbReference>
<protein>
    <submittedName>
        <fullName evidence="3">Putative peptidase family m13 includes neprilysin</fullName>
    </submittedName>
</protein>
<dbReference type="PANTHER" id="PTHR11733">
    <property type="entry name" value="ZINC METALLOPROTEASE FAMILY M13 NEPRILYSIN-RELATED"/>
    <property type="match status" value="1"/>
</dbReference>
<dbReference type="AlphaFoldDB" id="A0A0K8RL43"/>
<evidence type="ECO:0000259" key="2">
    <source>
        <dbReference type="Pfam" id="PF05649"/>
    </source>
</evidence>
<feature type="domain" description="Peptidase M13 N-terminal" evidence="2">
    <location>
        <begin position="1"/>
        <end position="64"/>
    </location>
</feature>
<sequence length="96" mass="11169">MDNAAGRLYVQKKFSATAKKDINGLVLELSESFKKRLLKLRWMDNETKSQALAKLTHMVKHVAYDEQLMNDTYMNYIYRNVGRVDLGEPFILLLKS</sequence>
<dbReference type="InterPro" id="IPR000718">
    <property type="entry name" value="Peptidase_M13"/>
</dbReference>
<evidence type="ECO:0000256" key="1">
    <source>
        <dbReference type="ARBA" id="ARBA00007357"/>
    </source>
</evidence>
<dbReference type="InterPro" id="IPR008753">
    <property type="entry name" value="Peptidase_M13_N"/>
</dbReference>
<dbReference type="SUPFAM" id="SSF55486">
    <property type="entry name" value="Metalloproteases ('zincins'), catalytic domain"/>
    <property type="match status" value="1"/>
</dbReference>
<dbReference type="GO" id="GO:0005886">
    <property type="term" value="C:plasma membrane"/>
    <property type="evidence" value="ECO:0007669"/>
    <property type="project" value="TreeGrafter"/>
</dbReference>
<reference evidence="3" key="1">
    <citation type="submission" date="2012-12" db="EMBL/GenBank/DDBJ databases">
        <title>Identification and characterization of a phenylalanine ammonia-lyase gene family in Isatis indigotica Fort.</title>
        <authorList>
            <person name="Liu Q."/>
            <person name="Chen J."/>
            <person name="Zhou X."/>
            <person name="Di P."/>
            <person name="Xiao Y."/>
            <person name="Xuan H."/>
            <person name="Zhang L."/>
            <person name="Chen W."/>
        </authorList>
    </citation>
    <scope>NUCLEOTIDE SEQUENCE</scope>
    <source>
        <tissue evidence="3">Salivary gland</tissue>
    </source>
</reference>
<accession>A0A0K8RL43</accession>
<dbReference type="Pfam" id="PF05649">
    <property type="entry name" value="Peptidase_M13_N"/>
    <property type="match status" value="1"/>
</dbReference>
<dbReference type="GO" id="GO:0004222">
    <property type="term" value="F:metalloendopeptidase activity"/>
    <property type="evidence" value="ECO:0007669"/>
    <property type="project" value="InterPro"/>
</dbReference>
<organism evidence="3">
    <name type="scientific">Ixodes ricinus</name>
    <name type="common">Common tick</name>
    <name type="synonym">Acarus ricinus</name>
    <dbReference type="NCBI Taxonomy" id="34613"/>
    <lineage>
        <taxon>Eukaryota</taxon>
        <taxon>Metazoa</taxon>
        <taxon>Ecdysozoa</taxon>
        <taxon>Arthropoda</taxon>
        <taxon>Chelicerata</taxon>
        <taxon>Arachnida</taxon>
        <taxon>Acari</taxon>
        <taxon>Parasitiformes</taxon>
        <taxon>Ixodida</taxon>
        <taxon>Ixodoidea</taxon>
        <taxon>Ixodidae</taxon>
        <taxon>Ixodinae</taxon>
        <taxon>Ixodes</taxon>
    </lineage>
</organism>
<proteinExistence type="evidence at transcript level"/>
<dbReference type="PROSITE" id="PS51885">
    <property type="entry name" value="NEPRILYSIN"/>
    <property type="match status" value="1"/>
</dbReference>
<dbReference type="EMBL" id="GADI01002544">
    <property type="protein sequence ID" value="JAA71264.1"/>
    <property type="molecule type" value="mRNA"/>
</dbReference>
<dbReference type="PANTHER" id="PTHR11733:SF167">
    <property type="entry name" value="FI17812P1-RELATED"/>
    <property type="match status" value="1"/>
</dbReference>
<comment type="similarity">
    <text evidence="1">Belongs to the peptidase M13 family.</text>
</comment>
<evidence type="ECO:0000313" key="3">
    <source>
        <dbReference type="EMBL" id="JAA71264.1"/>
    </source>
</evidence>
<name>A0A0K8RL43_IXORI</name>
<dbReference type="InterPro" id="IPR042089">
    <property type="entry name" value="Peptidase_M13_dom_2"/>
</dbReference>
<dbReference type="InterPro" id="IPR024079">
    <property type="entry name" value="MetalloPept_cat_dom_sf"/>
</dbReference>
<dbReference type="Gene3D" id="3.40.390.10">
    <property type="entry name" value="Collagenase (Catalytic Domain)"/>
    <property type="match status" value="1"/>
</dbReference>